<proteinExistence type="predicted"/>
<reference evidence="2" key="1">
    <citation type="submission" date="2019-12" db="EMBL/GenBank/DDBJ databases">
        <title>Genome sequencing and annotation of Brassica cretica.</title>
        <authorList>
            <person name="Studholme D.J."/>
            <person name="Sarris P."/>
        </authorList>
    </citation>
    <scope>NUCLEOTIDE SEQUENCE</scope>
    <source>
        <strain evidence="2">PFS-109/04</strain>
        <tissue evidence="2">Leaf</tissue>
    </source>
</reference>
<evidence type="ECO:0000256" key="1">
    <source>
        <dbReference type="SAM" id="MobiDB-lite"/>
    </source>
</evidence>
<comment type="caution">
    <text evidence="2">The sequence shown here is derived from an EMBL/GenBank/DDBJ whole genome shotgun (WGS) entry which is preliminary data.</text>
</comment>
<evidence type="ECO:0000313" key="2">
    <source>
        <dbReference type="EMBL" id="KAF3485110.1"/>
    </source>
</evidence>
<evidence type="ECO:0000313" key="3">
    <source>
        <dbReference type="Proteomes" id="UP000712600"/>
    </source>
</evidence>
<feature type="region of interest" description="Disordered" evidence="1">
    <location>
        <begin position="35"/>
        <end position="78"/>
    </location>
</feature>
<protein>
    <submittedName>
        <fullName evidence="2">Uncharacterized protein</fullName>
    </submittedName>
</protein>
<feature type="compositionally biased region" description="Basic and acidic residues" evidence="1">
    <location>
        <begin position="63"/>
        <end position="72"/>
    </location>
</feature>
<dbReference type="AlphaFoldDB" id="A0A8S9MWY7"/>
<name>A0A8S9MWY7_BRACR</name>
<gene>
    <name evidence="2" type="ORF">F2Q69_00052367</name>
</gene>
<sequence length="78" mass="8716">MADFGTPEQMAASMQQMQQQMQQVQELQQTIAAQQLAAQREPPVPIGLPSYLDPNESLGIKTDLQRNQHHESGLIQSE</sequence>
<accession>A0A8S9MWY7</accession>
<dbReference type="Proteomes" id="UP000712600">
    <property type="component" value="Unassembled WGS sequence"/>
</dbReference>
<dbReference type="EMBL" id="QGKX02002183">
    <property type="protein sequence ID" value="KAF3485110.1"/>
    <property type="molecule type" value="Genomic_DNA"/>
</dbReference>
<organism evidence="2 3">
    <name type="scientific">Brassica cretica</name>
    <name type="common">Mustard</name>
    <dbReference type="NCBI Taxonomy" id="69181"/>
    <lineage>
        <taxon>Eukaryota</taxon>
        <taxon>Viridiplantae</taxon>
        <taxon>Streptophyta</taxon>
        <taxon>Embryophyta</taxon>
        <taxon>Tracheophyta</taxon>
        <taxon>Spermatophyta</taxon>
        <taxon>Magnoliopsida</taxon>
        <taxon>eudicotyledons</taxon>
        <taxon>Gunneridae</taxon>
        <taxon>Pentapetalae</taxon>
        <taxon>rosids</taxon>
        <taxon>malvids</taxon>
        <taxon>Brassicales</taxon>
        <taxon>Brassicaceae</taxon>
        <taxon>Brassiceae</taxon>
        <taxon>Brassica</taxon>
    </lineage>
</organism>